<dbReference type="GO" id="GO:0000796">
    <property type="term" value="C:condensin complex"/>
    <property type="evidence" value="ECO:0007669"/>
    <property type="project" value="TreeGrafter"/>
</dbReference>
<dbReference type="PANTHER" id="PTHR16199">
    <property type="entry name" value="CONDENSIN-2 COMPLEX SUBUNIT G2"/>
    <property type="match status" value="1"/>
</dbReference>
<dbReference type="Proteomes" id="UP000887013">
    <property type="component" value="Unassembled WGS sequence"/>
</dbReference>
<reference evidence="1" key="1">
    <citation type="submission" date="2020-08" db="EMBL/GenBank/DDBJ databases">
        <title>Multicomponent nature underlies the extraordinary mechanical properties of spider dragline silk.</title>
        <authorList>
            <person name="Kono N."/>
            <person name="Nakamura H."/>
            <person name="Mori M."/>
            <person name="Yoshida Y."/>
            <person name="Ohtoshi R."/>
            <person name="Malay A.D."/>
            <person name="Moran D.A.P."/>
            <person name="Tomita M."/>
            <person name="Numata K."/>
            <person name="Arakawa K."/>
        </authorList>
    </citation>
    <scope>NUCLEOTIDE SEQUENCE</scope>
</reference>
<dbReference type="AlphaFoldDB" id="A0A8X6NU31"/>
<sequence length="444" mass="51831">MAEKMSGKKLLAAVREIDSGEFLEMAVLHKSKESFNFQQLLKTLEVAEIRQMWEDLKNNVQKRIQTLLQPNIKEKRKEPTVKKICFESGCIAQAAIDLASVFFQENLTVTEGLKSMIVFLDRILPEIPPEEDNFKNNIAFICERLFSREYYSCSNTLYYLMRRVLVNQKGKDVLRVSFLRSLIPRIDQEQNVEHVLTLYAECAVSSLYLSMEQETEIISSILRLKVEIIKPIHSAIIEYLPSATREQAATYGKAYMSAWSHAVKYKRDPSNVFQYSYIMDLMLHAVKDREMSVVHNIREVLLQFNSFEFRIKKMIYESFMTIVQRYMKHPKSYMRANTARIFLDRFPILDPSIKLPETVPPQVIDQVLYIKDFLRDENNVREATIIGLHKIMSTNVRIFSEDMLETYYGIIKKENWNKSSSEVRRAVDEVCSTIEKGMSTNVKN</sequence>
<evidence type="ECO:0000313" key="1">
    <source>
        <dbReference type="EMBL" id="GFT33164.1"/>
    </source>
</evidence>
<gene>
    <name evidence="1" type="primary">Ncapg2</name>
    <name evidence="1" type="ORF">NPIL_30341</name>
</gene>
<organism evidence="1 2">
    <name type="scientific">Nephila pilipes</name>
    <name type="common">Giant wood spider</name>
    <name type="synonym">Nephila maculata</name>
    <dbReference type="NCBI Taxonomy" id="299642"/>
    <lineage>
        <taxon>Eukaryota</taxon>
        <taxon>Metazoa</taxon>
        <taxon>Ecdysozoa</taxon>
        <taxon>Arthropoda</taxon>
        <taxon>Chelicerata</taxon>
        <taxon>Arachnida</taxon>
        <taxon>Araneae</taxon>
        <taxon>Araneomorphae</taxon>
        <taxon>Entelegynae</taxon>
        <taxon>Araneoidea</taxon>
        <taxon>Nephilidae</taxon>
        <taxon>Nephila</taxon>
    </lineage>
</organism>
<protein>
    <submittedName>
        <fullName evidence="1">Condensin-2 complex subunit G2</fullName>
    </submittedName>
</protein>
<dbReference type="PANTHER" id="PTHR16199:SF4">
    <property type="entry name" value="CONDENSIN-2 COMPLEX SUBUNIT G2"/>
    <property type="match status" value="1"/>
</dbReference>
<dbReference type="EMBL" id="BMAW01061861">
    <property type="protein sequence ID" value="GFT33164.1"/>
    <property type="molecule type" value="Genomic_DNA"/>
</dbReference>
<proteinExistence type="predicted"/>
<dbReference type="OrthoDB" id="10062843at2759"/>
<comment type="caution">
    <text evidence="1">The sequence shown here is derived from an EMBL/GenBank/DDBJ whole genome shotgun (WGS) entry which is preliminary data.</text>
</comment>
<keyword evidence="2" id="KW-1185">Reference proteome</keyword>
<dbReference type="GO" id="GO:0000070">
    <property type="term" value="P:mitotic sister chromatid segregation"/>
    <property type="evidence" value="ECO:0007669"/>
    <property type="project" value="TreeGrafter"/>
</dbReference>
<dbReference type="InterPro" id="IPR024741">
    <property type="entry name" value="Condensin2_G2"/>
</dbReference>
<name>A0A8X6NU31_NEPPI</name>
<accession>A0A8X6NU31</accession>
<dbReference type="InterPro" id="IPR016024">
    <property type="entry name" value="ARM-type_fold"/>
</dbReference>
<dbReference type="SUPFAM" id="SSF48371">
    <property type="entry name" value="ARM repeat"/>
    <property type="match status" value="1"/>
</dbReference>
<dbReference type="GO" id="GO:0005634">
    <property type="term" value="C:nucleus"/>
    <property type="evidence" value="ECO:0007669"/>
    <property type="project" value="InterPro"/>
</dbReference>
<evidence type="ECO:0000313" key="2">
    <source>
        <dbReference type="Proteomes" id="UP000887013"/>
    </source>
</evidence>
<dbReference type="Pfam" id="PF12422">
    <property type="entry name" value="Condensin2nSMC"/>
    <property type="match status" value="1"/>
</dbReference>